<dbReference type="InterPro" id="IPR011055">
    <property type="entry name" value="Dup_hybrid_motif"/>
</dbReference>
<dbReference type="EMBL" id="WMFL01000080">
    <property type="protein sequence ID" value="NJI03068.1"/>
    <property type="molecule type" value="Genomic_DNA"/>
</dbReference>
<evidence type="ECO:0000313" key="8">
    <source>
        <dbReference type="Proteomes" id="UP000646308"/>
    </source>
</evidence>
<dbReference type="GeneID" id="57691236"/>
<keyword evidence="5" id="KW-0378">Hydrolase</keyword>
<sequence length="286" mass="33256">MFTITEITEALHQKRVKHIYQRFSKSLQSHISYRAFKKLFKYYCKHYGKSDIYLDRFNAGYGEAIWYSSNRDAGISMTFHQYEITSMLLLPVDTESSHVLTTFNQYIMPVENEFYIFWGGDNTLLNYHYPNETQRYAYDLVILKDARSFHHDGSQLRHYYCFGTPVIAPSEGEVVALNDDREDQQPGVVDTQNLLGNYVILKHRENEYSLIAHLKQHSLVVGVGDKVKQGERLALCGNSGHSTEPHIHFQVMTDINHTRGKSMKIQFIDQHQYEKGDIVSGLEQMK</sequence>
<evidence type="ECO:0000259" key="6">
    <source>
        <dbReference type="Pfam" id="PF01551"/>
    </source>
</evidence>
<comment type="cofactor">
    <cofactor evidence="2">
        <name>Zn(2+)</name>
        <dbReference type="ChEBI" id="CHEBI:29105"/>
    </cofactor>
</comment>
<comment type="caution">
    <text evidence="7">The sequence shown here is derived from an EMBL/GenBank/DDBJ whole genome shotgun (WGS) entry which is preliminary data.</text>
</comment>
<evidence type="ECO:0000256" key="4">
    <source>
        <dbReference type="ARBA" id="ARBA00012322"/>
    </source>
</evidence>
<dbReference type="CDD" id="cd12797">
    <property type="entry name" value="M23_peptidase"/>
    <property type="match status" value="1"/>
</dbReference>
<dbReference type="InterPro" id="IPR016047">
    <property type="entry name" value="M23ase_b-sheet_dom"/>
</dbReference>
<dbReference type="Gene3D" id="2.70.70.10">
    <property type="entry name" value="Glucose Permease (Domain IIA)"/>
    <property type="match status" value="1"/>
</dbReference>
<comment type="catalytic activity">
    <reaction evidence="1">
        <text>Hydrolysis of the -Gly-|-Gly- bond in the pentaglycine inter-peptide link joining staphylococcal cell wall peptidoglycans.</text>
        <dbReference type="EC" id="3.4.24.75"/>
    </reaction>
</comment>
<name>A0A2T4MKK2_9STAP</name>
<gene>
    <name evidence="7" type="ORF">GLV84_09530</name>
</gene>
<dbReference type="PANTHER" id="PTHR21666">
    <property type="entry name" value="PEPTIDASE-RELATED"/>
    <property type="match status" value="1"/>
</dbReference>
<keyword evidence="5" id="KW-0482">Metalloprotease</keyword>
<dbReference type="AlphaFoldDB" id="A0A2T4MKK2"/>
<protein>
    <recommendedName>
        <fullName evidence="4">lysostaphin</fullName>
        <ecNumber evidence="4">3.4.24.75</ecNumber>
    </recommendedName>
</protein>
<dbReference type="GO" id="GO:0006508">
    <property type="term" value="P:proteolysis"/>
    <property type="evidence" value="ECO:0007669"/>
    <property type="project" value="UniProtKB-KW"/>
</dbReference>
<feature type="domain" description="M23ase beta-sheet core" evidence="6">
    <location>
        <begin position="163"/>
        <end position="254"/>
    </location>
</feature>
<dbReference type="EC" id="3.4.24.75" evidence="4"/>
<proteinExistence type="inferred from homology"/>
<dbReference type="GO" id="GO:0004222">
    <property type="term" value="F:metalloendopeptidase activity"/>
    <property type="evidence" value="ECO:0007669"/>
    <property type="project" value="TreeGrafter"/>
</dbReference>
<comment type="similarity">
    <text evidence="3">Belongs to the peptidase M23B family.</text>
</comment>
<dbReference type="Proteomes" id="UP000646308">
    <property type="component" value="Unassembled WGS sequence"/>
</dbReference>
<reference evidence="7" key="1">
    <citation type="submission" date="2019-11" db="EMBL/GenBank/DDBJ databases">
        <title>Whole genome comparisons of Staphylococcus agnetis isolates from cattle and chickens.</title>
        <authorList>
            <person name="Rhoads D."/>
            <person name="Shwani A."/>
            <person name="Adkins P."/>
            <person name="Calcutt M."/>
            <person name="Middleton J."/>
        </authorList>
    </citation>
    <scope>NUCLEOTIDE SEQUENCE</scope>
    <source>
        <strain evidence="7">1387</strain>
    </source>
</reference>
<dbReference type="Pfam" id="PF01551">
    <property type="entry name" value="Peptidase_M23"/>
    <property type="match status" value="1"/>
</dbReference>
<evidence type="ECO:0000256" key="2">
    <source>
        <dbReference type="ARBA" id="ARBA00001947"/>
    </source>
</evidence>
<dbReference type="SUPFAM" id="SSF51261">
    <property type="entry name" value="Duplicated hybrid motif"/>
    <property type="match status" value="1"/>
</dbReference>
<organism evidence="7 8">
    <name type="scientific">Staphylococcus agnetis</name>
    <dbReference type="NCBI Taxonomy" id="985762"/>
    <lineage>
        <taxon>Bacteria</taxon>
        <taxon>Bacillati</taxon>
        <taxon>Bacillota</taxon>
        <taxon>Bacilli</taxon>
        <taxon>Bacillales</taxon>
        <taxon>Staphylococcaceae</taxon>
        <taxon>Staphylococcus</taxon>
    </lineage>
</organism>
<keyword evidence="5" id="KW-0645">Protease</keyword>
<dbReference type="RefSeq" id="WP_107368710.1">
    <property type="nucleotide sequence ID" value="NZ_CP045927.1"/>
</dbReference>
<evidence type="ECO:0000256" key="3">
    <source>
        <dbReference type="ARBA" id="ARBA00006646"/>
    </source>
</evidence>
<accession>A0A2T4MKK2</accession>
<evidence type="ECO:0000313" key="7">
    <source>
        <dbReference type="EMBL" id="NJI03068.1"/>
    </source>
</evidence>
<dbReference type="InterPro" id="IPR050570">
    <property type="entry name" value="Cell_wall_metabolism_enzyme"/>
</dbReference>
<dbReference type="PANTHER" id="PTHR21666:SF270">
    <property type="entry name" value="MUREIN HYDROLASE ACTIVATOR ENVC"/>
    <property type="match status" value="1"/>
</dbReference>
<evidence type="ECO:0000256" key="5">
    <source>
        <dbReference type="ARBA" id="ARBA00023049"/>
    </source>
</evidence>
<evidence type="ECO:0000256" key="1">
    <source>
        <dbReference type="ARBA" id="ARBA00001667"/>
    </source>
</evidence>